<protein>
    <submittedName>
        <fullName evidence="4">MHYT domain-containing protein</fullName>
    </submittedName>
</protein>
<organism evidence="4 5">
    <name type="scientific">Lipingzhangella rawalii</name>
    <dbReference type="NCBI Taxonomy" id="2055835"/>
    <lineage>
        <taxon>Bacteria</taxon>
        <taxon>Bacillati</taxon>
        <taxon>Actinomycetota</taxon>
        <taxon>Actinomycetes</taxon>
        <taxon>Streptosporangiales</taxon>
        <taxon>Nocardiopsidaceae</taxon>
        <taxon>Lipingzhangella</taxon>
    </lineage>
</organism>
<feature type="transmembrane region" description="Helical" evidence="1">
    <location>
        <begin position="45"/>
        <end position="69"/>
    </location>
</feature>
<dbReference type="Pfam" id="PF03707">
    <property type="entry name" value="MHYT"/>
    <property type="match status" value="2"/>
</dbReference>
<reference evidence="5" key="1">
    <citation type="submission" date="2023-07" db="EMBL/GenBank/DDBJ databases">
        <title>Novel species in the genus Lipingzhangella isolated from Sambhar Salt Lake.</title>
        <authorList>
            <person name="Jiya N."/>
            <person name="Kajale S."/>
            <person name="Sharma A."/>
        </authorList>
    </citation>
    <scope>NUCLEOTIDE SEQUENCE [LARGE SCALE GENOMIC DNA]</scope>
    <source>
        <strain evidence="5">LS1_29</strain>
    </source>
</reference>
<evidence type="ECO:0000313" key="4">
    <source>
        <dbReference type="EMBL" id="MDS1269191.1"/>
    </source>
</evidence>
<proteinExistence type="predicted"/>
<feature type="domain" description="MHYT" evidence="3">
    <location>
        <begin position="9"/>
        <end position="197"/>
    </location>
</feature>
<feature type="transmembrane region" description="Helical" evidence="1">
    <location>
        <begin position="81"/>
        <end position="102"/>
    </location>
</feature>
<feature type="region of interest" description="Disordered" evidence="2">
    <location>
        <begin position="241"/>
        <end position="279"/>
    </location>
</feature>
<keyword evidence="5" id="KW-1185">Reference proteome</keyword>
<dbReference type="PANTHER" id="PTHR35152:SF1">
    <property type="entry name" value="DOMAIN SIGNALLING PROTEIN, PUTATIVE (AFU_ORTHOLOGUE AFUA_5G11310)-RELATED"/>
    <property type="match status" value="1"/>
</dbReference>
<dbReference type="PROSITE" id="PS50924">
    <property type="entry name" value="MHYT"/>
    <property type="match status" value="1"/>
</dbReference>
<gene>
    <name evidence="4" type="ORF">RIF23_02645</name>
</gene>
<dbReference type="PANTHER" id="PTHR35152">
    <property type="entry name" value="DOMAIN SIGNALLING PROTEIN, PUTATIVE (AFU_ORTHOLOGUE AFUA_5G11310)-RELATED"/>
    <property type="match status" value="1"/>
</dbReference>
<keyword evidence="1" id="KW-0472">Membrane</keyword>
<dbReference type="Proteomes" id="UP001250214">
    <property type="component" value="Unassembled WGS sequence"/>
</dbReference>
<feature type="transmembrane region" description="Helical" evidence="1">
    <location>
        <begin position="144"/>
        <end position="164"/>
    </location>
</feature>
<feature type="transmembrane region" description="Helical" evidence="1">
    <location>
        <begin position="214"/>
        <end position="235"/>
    </location>
</feature>
<dbReference type="EMBL" id="JAVLVT010000001">
    <property type="protein sequence ID" value="MDS1269191.1"/>
    <property type="molecule type" value="Genomic_DNA"/>
</dbReference>
<feature type="transmembrane region" description="Helical" evidence="1">
    <location>
        <begin position="171"/>
        <end position="194"/>
    </location>
</feature>
<keyword evidence="1" id="KW-1133">Transmembrane helix</keyword>
<accession>A0ABU2H1M5</accession>
<evidence type="ECO:0000259" key="3">
    <source>
        <dbReference type="PROSITE" id="PS50924"/>
    </source>
</evidence>
<dbReference type="InterPro" id="IPR005330">
    <property type="entry name" value="MHYT_dom"/>
</dbReference>
<dbReference type="RefSeq" id="WP_310910697.1">
    <property type="nucleotide sequence ID" value="NZ_JAVLVT010000001.1"/>
</dbReference>
<evidence type="ECO:0000256" key="2">
    <source>
        <dbReference type="SAM" id="MobiDB-lite"/>
    </source>
</evidence>
<feature type="transmembrane region" description="Helical" evidence="1">
    <location>
        <begin position="15"/>
        <end position="33"/>
    </location>
</feature>
<name>A0ABU2H1M5_9ACTN</name>
<keyword evidence="1" id="KW-0812">Transmembrane</keyword>
<evidence type="ECO:0000313" key="5">
    <source>
        <dbReference type="Proteomes" id="UP001250214"/>
    </source>
</evidence>
<feature type="transmembrane region" description="Helical" evidence="1">
    <location>
        <begin position="109"/>
        <end position="132"/>
    </location>
</feature>
<sequence>MTGVEHFAHGLTTPVLAYVVSVLGSLGGLLATSQARTGGRASTGWLALGALCIGTAGIWAMHFIAMLSFTIPGAPIRYDVGLTLASGLLAVGVVGAGLALAVHWQNLTGLCAGGVVTGLGVAAMHYLGMASMRVDAHVSHDVRHIVAAVLIAVVAATLALWFALRLRSGWALLGASLLMGAAVSSMHYTGMFGMSAHVPQDGAATPHGAEGLDFFLPLFIGLSVLLLFTITLCLIARSEDSVNPSVDPDESTRNQAPPTAPTPPQGRASVWQASTHPRE</sequence>
<evidence type="ECO:0000256" key="1">
    <source>
        <dbReference type="PROSITE-ProRule" id="PRU00244"/>
    </source>
</evidence>
<comment type="caution">
    <text evidence="4">The sequence shown here is derived from an EMBL/GenBank/DDBJ whole genome shotgun (WGS) entry which is preliminary data.</text>
</comment>